<name>A0AC61S4Y9_9BACT</name>
<accession>A0AC61S4Y9</accession>
<dbReference type="Proteomes" id="UP000305401">
    <property type="component" value="Unassembled WGS sequence"/>
</dbReference>
<protein>
    <submittedName>
        <fullName evidence="1">FHA domain-containing protein</fullName>
    </submittedName>
</protein>
<sequence length="212" mass="23351">MASTFIIGRSGNQPFKITADSVSNEHARVTIDNNGVWTLEDLDSPNGTYIRNASGEFNQVYKKIISEDTVIRLGRGGHHGCIFTGHQLISTPGDYSYEFRNLKKALARQQADEAMMQAKSERNGWISKCSGMAAIAICALLGSIDGINIDPNTRYILIASAPIIVGLLFRNDKAAMAQLRQKRQKLIVCPKCGRPLSEFDVENMICPSCKAR</sequence>
<organism evidence="1 2">
    <name type="scientific">Muribaculum caecicola</name>
    <dbReference type="NCBI Taxonomy" id="3038144"/>
    <lineage>
        <taxon>Bacteria</taxon>
        <taxon>Pseudomonadati</taxon>
        <taxon>Bacteroidota</taxon>
        <taxon>Bacteroidia</taxon>
        <taxon>Bacteroidales</taxon>
        <taxon>Muribaculaceae</taxon>
        <taxon>Muribaculum</taxon>
    </lineage>
</organism>
<gene>
    <name evidence="1" type="ORF">E5990_08260</name>
</gene>
<comment type="caution">
    <text evidence="1">The sequence shown here is derived from an EMBL/GenBank/DDBJ whole genome shotgun (WGS) entry which is preliminary data.</text>
</comment>
<dbReference type="EMBL" id="SSTG01000109">
    <property type="protein sequence ID" value="THG46434.1"/>
    <property type="molecule type" value="Genomic_DNA"/>
</dbReference>
<keyword evidence="2" id="KW-1185">Reference proteome</keyword>
<evidence type="ECO:0000313" key="1">
    <source>
        <dbReference type="EMBL" id="THG46434.1"/>
    </source>
</evidence>
<evidence type="ECO:0000313" key="2">
    <source>
        <dbReference type="Proteomes" id="UP000305401"/>
    </source>
</evidence>
<reference evidence="1" key="1">
    <citation type="submission" date="2019-04" db="EMBL/GenBank/DDBJ databases">
        <title>Microbes associate with the intestines of laboratory mice.</title>
        <authorList>
            <person name="Navarre W."/>
            <person name="Wong E."/>
            <person name="Huang K.C."/>
            <person name="Tropini C."/>
            <person name="Ng K."/>
            <person name="Yu B."/>
        </authorList>
    </citation>
    <scope>NUCLEOTIDE SEQUENCE</scope>
    <source>
        <strain evidence="1">NM86_A22</strain>
    </source>
</reference>
<proteinExistence type="predicted"/>